<protein>
    <submittedName>
        <fullName evidence="1">LPS assembly lipoprotein LptE</fullName>
    </submittedName>
</protein>
<dbReference type="RefSeq" id="WP_252820564.1">
    <property type="nucleotide sequence ID" value="NZ_JAMXQS010000007.1"/>
</dbReference>
<comment type="caution">
    <text evidence="1">The sequence shown here is derived from an EMBL/GenBank/DDBJ whole genome shotgun (WGS) entry which is preliminary data.</text>
</comment>
<dbReference type="Proteomes" id="UP001205906">
    <property type="component" value="Unassembled WGS sequence"/>
</dbReference>
<sequence length="193" mass="20147">MLLRKTVKRSSGLLAALGLSVALGVTAGCTVRPLYATSHTAPGEAPNGVAAALRTVAVAPVRTRDAQEVRNQLIFLFNGGKAQAATPAYTVNLAVLTTSESSADIQVADDTEPTAAAIVMDATYSVTDAATGAVVANGKRSMSSSYDVPRQEFAVLRAQRDAENRAARELAELLRLAIAQDILNIQSVPKALK</sequence>
<proteinExistence type="predicted"/>
<name>A0ABT1C8R7_9HYPH</name>
<organism evidence="1 2">
    <name type="scientific">Mesorhizobium liriopis</name>
    <dbReference type="NCBI Taxonomy" id="2953882"/>
    <lineage>
        <taxon>Bacteria</taxon>
        <taxon>Pseudomonadati</taxon>
        <taxon>Pseudomonadota</taxon>
        <taxon>Alphaproteobacteria</taxon>
        <taxon>Hyphomicrobiales</taxon>
        <taxon>Phyllobacteriaceae</taxon>
        <taxon>Mesorhizobium</taxon>
    </lineage>
</organism>
<dbReference type="PROSITE" id="PS51257">
    <property type="entry name" value="PROKAR_LIPOPROTEIN"/>
    <property type="match status" value="1"/>
</dbReference>
<accession>A0ABT1C8R7</accession>
<dbReference type="Gene3D" id="3.30.160.150">
    <property type="entry name" value="Lipoprotein like domain"/>
    <property type="match status" value="1"/>
</dbReference>
<gene>
    <name evidence="1" type="primary">lptE</name>
    <name evidence="1" type="ORF">NGM99_15700</name>
</gene>
<keyword evidence="2" id="KW-1185">Reference proteome</keyword>
<keyword evidence="1" id="KW-0449">Lipoprotein</keyword>
<evidence type="ECO:0000313" key="2">
    <source>
        <dbReference type="Proteomes" id="UP001205906"/>
    </source>
</evidence>
<dbReference type="EMBL" id="JAMXQS010000007">
    <property type="protein sequence ID" value="MCO6051229.1"/>
    <property type="molecule type" value="Genomic_DNA"/>
</dbReference>
<reference evidence="1 2" key="1">
    <citation type="submission" date="2022-06" db="EMBL/GenBank/DDBJ databases">
        <title>Mesorhizobium sp. strain RP14 Genome sequencing and assembly.</title>
        <authorList>
            <person name="Kim I."/>
        </authorList>
    </citation>
    <scope>NUCLEOTIDE SEQUENCE [LARGE SCALE GENOMIC DNA]</scope>
    <source>
        <strain evidence="2">RP14(2022)</strain>
    </source>
</reference>
<evidence type="ECO:0000313" key="1">
    <source>
        <dbReference type="EMBL" id="MCO6051229.1"/>
    </source>
</evidence>